<feature type="signal peptide" evidence="2">
    <location>
        <begin position="1"/>
        <end position="21"/>
    </location>
</feature>
<feature type="compositionally biased region" description="Low complexity" evidence="1">
    <location>
        <begin position="245"/>
        <end position="256"/>
    </location>
</feature>
<protein>
    <submittedName>
        <fullName evidence="4">Flagellar basal-body rod modification protein FlgD</fullName>
    </submittedName>
</protein>
<dbReference type="Pfam" id="PF00188">
    <property type="entry name" value="CAP"/>
    <property type="match status" value="1"/>
</dbReference>
<dbReference type="STRING" id="1391653.AKJ08_1458"/>
<dbReference type="PANTHER" id="PTHR31157">
    <property type="entry name" value="SCP DOMAIN-CONTAINING PROTEIN"/>
    <property type="match status" value="1"/>
</dbReference>
<dbReference type="CDD" id="cd05379">
    <property type="entry name" value="CAP_bacterial"/>
    <property type="match status" value="1"/>
</dbReference>
<gene>
    <name evidence="4" type="ORF">AKJ08_1458</name>
</gene>
<keyword evidence="5" id="KW-1185">Reference proteome</keyword>
<dbReference type="EMBL" id="CP012332">
    <property type="protein sequence ID" value="AKU91071.1"/>
    <property type="molecule type" value="Genomic_DNA"/>
</dbReference>
<reference evidence="4 5" key="1">
    <citation type="submission" date="2015-08" db="EMBL/GenBank/DDBJ databases">
        <authorList>
            <person name="Babu N.S."/>
            <person name="Beckwith C.J."/>
            <person name="Beseler K.G."/>
            <person name="Brison A."/>
            <person name="Carone J.V."/>
            <person name="Caskin T.P."/>
            <person name="Diamond M."/>
            <person name="Durham M.E."/>
            <person name="Foxe J.M."/>
            <person name="Go M."/>
            <person name="Henderson B.A."/>
            <person name="Jones I.B."/>
            <person name="McGettigan J.A."/>
            <person name="Micheletti S.J."/>
            <person name="Nasrallah M.E."/>
            <person name="Ortiz D."/>
            <person name="Piller C.R."/>
            <person name="Privatt S.R."/>
            <person name="Schneider S.L."/>
            <person name="Sharp S."/>
            <person name="Smith T.C."/>
            <person name="Stanton J.D."/>
            <person name="Ullery H.E."/>
            <person name="Wilson R.J."/>
            <person name="Serrano M.G."/>
            <person name="Buck G."/>
            <person name="Lee V."/>
            <person name="Wang Y."/>
            <person name="Carvalho R."/>
            <person name="Voegtly L."/>
            <person name="Shi R."/>
            <person name="Duckworth R."/>
            <person name="Johnson A."/>
            <person name="Loviza R."/>
            <person name="Walstead R."/>
            <person name="Shah Z."/>
            <person name="Kiflezghi M."/>
            <person name="Wade K."/>
            <person name="Ball S.L."/>
            <person name="Bradley K.W."/>
            <person name="Asai D.J."/>
            <person name="Bowman C.A."/>
            <person name="Russell D.A."/>
            <person name="Pope W.H."/>
            <person name="Jacobs-Sera D."/>
            <person name="Hendrix R.W."/>
            <person name="Hatfull G.F."/>
        </authorList>
    </citation>
    <scope>NUCLEOTIDE SEQUENCE [LARGE SCALE GENOMIC DNA]</scope>
    <source>
        <strain evidence="4 5">DSM 27710</strain>
    </source>
</reference>
<dbReference type="NCBIfam" id="TIGR04564">
    <property type="entry name" value="Synergist_CTERM"/>
    <property type="match status" value="1"/>
</dbReference>
<dbReference type="AlphaFoldDB" id="A0A0K1PCC7"/>
<dbReference type="PANTHER" id="PTHR31157:SF1">
    <property type="entry name" value="SCP DOMAIN-CONTAINING PROTEIN"/>
    <property type="match status" value="1"/>
</dbReference>
<feature type="domain" description="SCP" evidence="3">
    <location>
        <begin position="34"/>
        <end position="161"/>
    </location>
</feature>
<accession>A0A0K1PCC7</accession>
<dbReference type="OrthoDB" id="68195at2"/>
<sequence length="275" mass="27954">MKVRHLALTVSLALAPTVATAATELNEEELKFLHIINAYRAASGAPCLSPSPTMNDAADWFSQEMGEVGFFDHLEPPCDANGDNCTGRDPFDRIRSFGHDRWSTAGENIAAGYPTAEEVFEGWRNSPGHNKNMLEPKFTAIGIGRVEVPGSKYRIYWTTDFSNWVDGPWDCEGKVVGGEEGTGGTGGSSGGTGGSVNPGTGGTDGGTDPGAGGTAGEGSGTGGTGGQDPGAGGRGGSTSGKDDSSSSSGCSAAGSAPALLGILAPLALLRRRRGA</sequence>
<evidence type="ECO:0000256" key="2">
    <source>
        <dbReference type="SAM" id="SignalP"/>
    </source>
</evidence>
<keyword evidence="2" id="KW-0732">Signal</keyword>
<evidence type="ECO:0000313" key="4">
    <source>
        <dbReference type="EMBL" id="AKU91071.1"/>
    </source>
</evidence>
<dbReference type="Gene3D" id="3.40.33.10">
    <property type="entry name" value="CAP"/>
    <property type="match status" value="1"/>
</dbReference>
<organism evidence="4 5">
    <name type="scientific">Vulgatibacter incomptus</name>
    <dbReference type="NCBI Taxonomy" id="1391653"/>
    <lineage>
        <taxon>Bacteria</taxon>
        <taxon>Pseudomonadati</taxon>
        <taxon>Myxococcota</taxon>
        <taxon>Myxococcia</taxon>
        <taxon>Myxococcales</taxon>
        <taxon>Cystobacterineae</taxon>
        <taxon>Vulgatibacteraceae</taxon>
        <taxon>Vulgatibacter</taxon>
    </lineage>
</organism>
<proteinExistence type="predicted"/>
<dbReference type="Proteomes" id="UP000055590">
    <property type="component" value="Chromosome"/>
</dbReference>
<dbReference type="InterPro" id="IPR014044">
    <property type="entry name" value="CAP_dom"/>
</dbReference>
<dbReference type="KEGG" id="vin:AKJ08_1458"/>
<keyword evidence="4" id="KW-0969">Cilium</keyword>
<evidence type="ECO:0000259" key="3">
    <source>
        <dbReference type="Pfam" id="PF00188"/>
    </source>
</evidence>
<dbReference type="InterPro" id="IPR035940">
    <property type="entry name" value="CAP_sf"/>
</dbReference>
<dbReference type="RefSeq" id="WP_082342839.1">
    <property type="nucleotide sequence ID" value="NZ_CP012332.1"/>
</dbReference>
<name>A0A0K1PCC7_9BACT</name>
<dbReference type="SUPFAM" id="SSF55797">
    <property type="entry name" value="PR-1-like"/>
    <property type="match status" value="1"/>
</dbReference>
<feature type="compositionally biased region" description="Gly residues" evidence="1">
    <location>
        <begin position="175"/>
        <end position="238"/>
    </location>
</feature>
<dbReference type="InterPro" id="IPR030821">
    <property type="entry name" value="Synergist_CTERM"/>
</dbReference>
<feature type="region of interest" description="Disordered" evidence="1">
    <location>
        <begin position="172"/>
        <end position="256"/>
    </location>
</feature>
<evidence type="ECO:0000313" key="5">
    <source>
        <dbReference type="Proteomes" id="UP000055590"/>
    </source>
</evidence>
<keyword evidence="4" id="KW-0966">Cell projection</keyword>
<keyword evidence="4" id="KW-0282">Flagellum</keyword>
<feature type="chain" id="PRO_5005465617" evidence="2">
    <location>
        <begin position="22"/>
        <end position="275"/>
    </location>
</feature>
<evidence type="ECO:0000256" key="1">
    <source>
        <dbReference type="SAM" id="MobiDB-lite"/>
    </source>
</evidence>